<protein>
    <recommendedName>
        <fullName evidence="4">Choline/ethanolamine kinase</fullName>
    </recommendedName>
</protein>
<comment type="caution">
    <text evidence="2">The sequence shown here is derived from an EMBL/GenBank/DDBJ whole genome shotgun (WGS) entry which is preliminary data.</text>
</comment>
<reference evidence="2 3" key="1">
    <citation type="submission" date="2024-09" db="EMBL/GenBank/DDBJ databases">
        <title>Genome sequencing and assembly of Phytophthora oleae, isolate VK10A, causative agent of rot of olive drupes.</title>
        <authorList>
            <person name="Conti Taguali S."/>
            <person name="Riolo M."/>
            <person name="La Spada F."/>
            <person name="Cacciola S.O."/>
            <person name="Dionisio G."/>
        </authorList>
    </citation>
    <scope>NUCLEOTIDE SEQUENCE [LARGE SCALE GENOMIC DNA]</scope>
    <source>
        <strain evidence="2 3">VK10A</strain>
    </source>
</reference>
<dbReference type="SUPFAM" id="SSF56112">
    <property type="entry name" value="Protein kinase-like (PK-like)"/>
    <property type="match status" value="1"/>
</dbReference>
<keyword evidence="3" id="KW-1185">Reference proteome</keyword>
<organism evidence="2 3">
    <name type="scientific">Phytophthora oleae</name>
    <dbReference type="NCBI Taxonomy" id="2107226"/>
    <lineage>
        <taxon>Eukaryota</taxon>
        <taxon>Sar</taxon>
        <taxon>Stramenopiles</taxon>
        <taxon>Oomycota</taxon>
        <taxon>Peronosporomycetes</taxon>
        <taxon>Peronosporales</taxon>
        <taxon>Peronosporaceae</taxon>
        <taxon>Phytophthora</taxon>
    </lineage>
</organism>
<dbReference type="Gene3D" id="3.90.1200.10">
    <property type="match status" value="1"/>
</dbReference>
<dbReference type="CDD" id="cd05157">
    <property type="entry name" value="ETNK_euk"/>
    <property type="match status" value="1"/>
</dbReference>
<dbReference type="Proteomes" id="UP001632037">
    <property type="component" value="Unassembled WGS sequence"/>
</dbReference>
<dbReference type="Pfam" id="PF01633">
    <property type="entry name" value="Choline_kinase"/>
    <property type="match status" value="1"/>
</dbReference>
<sequence length="401" mass="45731">MFSTMLVGALTRRRVTLRPKSLVQQMSLQLNTRQISIQRAHYSLDIMNNVTDAALPVGPYLAAVSALGKAKLNLQSSLVSTLIQCVPSWSDVAPDSVDVEHSGGAMTNLIFVARKPEGEHRDVLVRVYGEGTEAFFSRVQETRLFQLLSDQEIGVELLGQFANGRAEKLIHGSTYTSKLMRQREESRNIAKQLCVFHALDIDIDRAPTVMTRIRSVLEVARVKCTDYKFKDTLNMKQLTQDADELEELLAEVASPIVFSHNDVQYGNIMKNEDGDVVLIDFEYTSYNPRGYDIGNHWCEWAYDYHKTVNPHLADFSKYPTEQEQREFCRAYLAEKTGDENLVSDKAIDKLRLEANTYSLATHLYWTIWGYIQATQSEINFDYMGFAQCRYEAFKSRTTLKN</sequence>
<evidence type="ECO:0008006" key="4">
    <source>
        <dbReference type="Google" id="ProtNLM"/>
    </source>
</evidence>
<evidence type="ECO:0000313" key="3">
    <source>
        <dbReference type="Proteomes" id="UP001632037"/>
    </source>
</evidence>
<dbReference type="PANTHER" id="PTHR22603:SF93">
    <property type="entry name" value="RE24176P"/>
    <property type="match status" value="1"/>
</dbReference>
<proteinExistence type="inferred from homology"/>
<dbReference type="PANTHER" id="PTHR22603">
    <property type="entry name" value="CHOLINE/ETHANOALAMINE KINASE"/>
    <property type="match status" value="1"/>
</dbReference>
<comment type="similarity">
    <text evidence="1">Belongs to the choline/ethanolamine kinase family.</text>
</comment>
<name>A0ABD3EQK3_9STRA</name>
<dbReference type="Gene3D" id="3.30.200.20">
    <property type="entry name" value="Phosphorylase Kinase, domain 1"/>
    <property type="match status" value="1"/>
</dbReference>
<evidence type="ECO:0000256" key="1">
    <source>
        <dbReference type="ARBA" id="ARBA00038211"/>
    </source>
</evidence>
<accession>A0ABD3EQK3</accession>
<dbReference type="EMBL" id="JBIMZQ010000081">
    <property type="protein sequence ID" value="KAL3656435.1"/>
    <property type="molecule type" value="Genomic_DNA"/>
</dbReference>
<gene>
    <name evidence="2" type="ORF">V7S43_018661</name>
</gene>
<dbReference type="InterPro" id="IPR011009">
    <property type="entry name" value="Kinase-like_dom_sf"/>
</dbReference>
<dbReference type="AlphaFoldDB" id="A0ABD3EQK3"/>
<evidence type="ECO:0000313" key="2">
    <source>
        <dbReference type="EMBL" id="KAL3656435.1"/>
    </source>
</evidence>